<dbReference type="AlphaFoldDB" id="A0A1H3WZT2"/>
<proteinExistence type="predicted"/>
<protein>
    <recommendedName>
        <fullName evidence="4">Lipocalin-like domain-containing protein</fullName>
    </recommendedName>
</protein>
<keyword evidence="3" id="KW-1185">Reference proteome</keyword>
<dbReference type="Gene3D" id="2.40.128.490">
    <property type="entry name" value="Uncharacterised protein PF14869, DUF4488"/>
    <property type="match status" value="1"/>
</dbReference>
<dbReference type="Proteomes" id="UP000199041">
    <property type="component" value="Unassembled WGS sequence"/>
</dbReference>
<gene>
    <name evidence="2" type="ORF">SAMN05192529_104105</name>
</gene>
<dbReference type="RefSeq" id="WP_170831146.1">
    <property type="nucleotide sequence ID" value="NZ_FNQY01000004.1"/>
</dbReference>
<reference evidence="2 3" key="1">
    <citation type="submission" date="2016-10" db="EMBL/GenBank/DDBJ databases">
        <authorList>
            <person name="de Groot N.N."/>
        </authorList>
    </citation>
    <scope>NUCLEOTIDE SEQUENCE [LARGE SCALE GENOMIC DNA]</scope>
    <source>
        <strain evidence="2 3">Vu-144</strain>
    </source>
</reference>
<dbReference type="STRING" id="551991.SAMN05192529_104105"/>
<sequence>MKSLIRCLLAAMLILWLAGCQSARRNPEDSPPPDAKHRPLAGTWKLLQGRLIENGDTTLTDYTGDTSFIKIINQDHFAFLEHTVQKDSASLFAAGGGHYSLKDSIYTEHLEYCNARQWENHDFSFTVTIKGDTLTQSGIEKIDSLGVNRINTEIYLRVQ</sequence>
<dbReference type="PROSITE" id="PS51257">
    <property type="entry name" value="PROKAR_LIPOPROTEIN"/>
    <property type="match status" value="1"/>
</dbReference>
<organism evidence="2 3">
    <name type="scientific">Arachidicoccus rhizosphaerae</name>
    <dbReference type="NCBI Taxonomy" id="551991"/>
    <lineage>
        <taxon>Bacteria</taxon>
        <taxon>Pseudomonadati</taxon>
        <taxon>Bacteroidota</taxon>
        <taxon>Chitinophagia</taxon>
        <taxon>Chitinophagales</taxon>
        <taxon>Chitinophagaceae</taxon>
        <taxon>Arachidicoccus</taxon>
    </lineage>
</organism>
<evidence type="ECO:0008006" key="4">
    <source>
        <dbReference type="Google" id="ProtNLM"/>
    </source>
</evidence>
<feature type="signal peptide" evidence="1">
    <location>
        <begin position="1"/>
        <end position="23"/>
    </location>
</feature>
<evidence type="ECO:0000313" key="2">
    <source>
        <dbReference type="EMBL" id="SDZ92493.1"/>
    </source>
</evidence>
<name>A0A1H3WZT2_9BACT</name>
<dbReference type="EMBL" id="FNQY01000004">
    <property type="protein sequence ID" value="SDZ92493.1"/>
    <property type="molecule type" value="Genomic_DNA"/>
</dbReference>
<accession>A0A1H3WZT2</accession>
<evidence type="ECO:0000313" key="3">
    <source>
        <dbReference type="Proteomes" id="UP000199041"/>
    </source>
</evidence>
<evidence type="ECO:0000256" key="1">
    <source>
        <dbReference type="SAM" id="SignalP"/>
    </source>
</evidence>
<keyword evidence="1" id="KW-0732">Signal</keyword>
<feature type="chain" id="PRO_5011627648" description="Lipocalin-like domain-containing protein" evidence="1">
    <location>
        <begin position="24"/>
        <end position="159"/>
    </location>
</feature>